<feature type="domain" description="Acyl-CoA thioesterase-like N-terminal HotDog" evidence="4">
    <location>
        <begin position="33"/>
        <end position="110"/>
    </location>
</feature>
<reference evidence="5 6" key="1">
    <citation type="submission" date="2018-09" db="EMBL/GenBank/DDBJ databases">
        <title>YIM PH21274 draft genome.</title>
        <authorList>
            <person name="Miao C."/>
        </authorList>
    </citation>
    <scope>NUCLEOTIDE SEQUENCE [LARGE SCALE GENOMIC DNA]</scope>
    <source>
        <strain evidence="5 6">YIM PH 21724</strain>
    </source>
</reference>
<name>A0A3A4KN87_9NOCA</name>
<dbReference type="InterPro" id="IPR049449">
    <property type="entry name" value="TesB_ACOT8-like_N"/>
</dbReference>
<dbReference type="GO" id="GO:0009062">
    <property type="term" value="P:fatty acid catabolic process"/>
    <property type="evidence" value="ECO:0007669"/>
    <property type="project" value="TreeGrafter"/>
</dbReference>
<dbReference type="PANTHER" id="PTHR11066">
    <property type="entry name" value="ACYL-COA THIOESTERASE"/>
    <property type="match status" value="1"/>
</dbReference>
<dbReference type="OrthoDB" id="9781019at2"/>
<dbReference type="Pfam" id="PF02551">
    <property type="entry name" value="Acyl_CoA_thio"/>
    <property type="match status" value="1"/>
</dbReference>
<evidence type="ECO:0000259" key="3">
    <source>
        <dbReference type="Pfam" id="PF02551"/>
    </source>
</evidence>
<feature type="domain" description="Acyl-CoA thioesterase 2 C-terminal" evidence="3">
    <location>
        <begin position="160"/>
        <end position="280"/>
    </location>
</feature>
<evidence type="ECO:0000256" key="1">
    <source>
        <dbReference type="ARBA" id="ARBA00006538"/>
    </source>
</evidence>
<evidence type="ECO:0000256" key="2">
    <source>
        <dbReference type="ARBA" id="ARBA00022801"/>
    </source>
</evidence>
<dbReference type="InterPro" id="IPR042171">
    <property type="entry name" value="Acyl-CoA_hotdog"/>
</dbReference>
<accession>A0A3A4KN87</accession>
<dbReference type="AlphaFoldDB" id="A0A3A4KN87"/>
<protein>
    <submittedName>
        <fullName evidence="5">Acyl-CoA thioesterase II</fullName>
    </submittedName>
</protein>
<dbReference type="PANTHER" id="PTHR11066:SF34">
    <property type="entry name" value="ACYL-COENZYME A THIOESTERASE 8"/>
    <property type="match status" value="1"/>
</dbReference>
<dbReference type="CDD" id="cd03445">
    <property type="entry name" value="Thioesterase_II_repeat2"/>
    <property type="match status" value="1"/>
</dbReference>
<keyword evidence="6" id="KW-1185">Reference proteome</keyword>
<dbReference type="EMBL" id="QZFU01000016">
    <property type="protein sequence ID" value="RJO77028.1"/>
    <property type="molecule type" value="Genomic_DNA"/>
</dbReference>
<dbReference type="InterPro" id="IPR025652">
    <property type="entry name" value="TesB_C"/>
</dbReference>
<evidence type="ECO:0000313" key="5">
    <source>
        <dbReference type="EMBL" id="RJO77028.1"/>
    </source>
</evidence>
<dbReference type="InterPro" id="IPR003703">
    <property type="entry name" value="Acyl_CoA_thio"/>
</dbReference>
<evidence type="ECO:0000259" key="4">
    <source>
        <dbReference type="Pfam" id="PF13622"/>
    </source>
</evidence>
<dbReference type="RefSeq" id="WP_120040136.1">
    <property type="nucleotide sequence ID" value="NZ_QZFU01000016.1"/>
</dbReference>
<dbReference type="GO" id="GO:0006637">
    <property type="term" value="P:acyl-CoA metabolic process"/>
    <property type="evidence" value="ECO:0007669"/>
    <property type="project" value="InterPro"/>
</dbReference>
<dbReference type="InterPro" id="IPR029069">
    <property type="entry name" value="HotDog_dom_sf"/>
</dbReference>
<proteinExistence type="inferred from homology"/>
<organism evidence="5 6">
    <name type="scientific">Nocardia panacis</name>
    <dbReference type="NCBI Taxonomy" id="2340916"/>
    <lineage>
        <taxon>Bacteria</taxon>
        <taxon>Bacillati</taxon>
        <taxon>Actinomycetota</taxon>
        <taxon>Actinomycetes</taxon>
        <taxon>Mycobacteriales</taxon>
        <taxon>Nocardiaceae</taxon>
        <taxon>Nocardia</taxon>
    </lineage>
</organism>
<dbReference type="Proteomes" id="UP000266677">
    <property type="component" value="Unassembled WGS sequence"/>
</dbReference>
<dbReference type="Gene3D" id="2.40.160.210">
    <property type="entry name" value="Acyl-CoA thioesterase, double hotdog domain"/>
    <property type="match status" value="1"/>
</dbReference>
<dbReference type="CDD" id="cd03444">
    <property type="entry name" value="Thioesterase_II_repeat1"/>
    <property type="match status" value="1"/>
</dbReference>
<dbReference type="SUPFAM" id="SSF54637">
    <property type="entry name" value="Thioesterase/thiol ester dehydrase-isomerase"/>
    <property type="match status" value="2"/>
</dbReference>
<dbReference type="Pfam" id="PF13622">
    <property type="entry name" value="4HBT_3"/>
    <property type="match status" value="1"/>
</dbReference>
<gene>
    <name evidence="5" type="ORF">D5S18_12625</name>
</gene>
<evidence type="ECO:0000313" key="6">
    <source>
        <dbReference type="Proteomes" id="UP000266677"/>
    </source>
</evidence>
<sequence>MTDFTSKALLDALALGRVAPDVFEGIHQVIPSGRAYGGEVVAQAVVAAANTVADDRAIHSFHGYFLRAGELDTSSSWQVERVRDGRGFSVRAVVGRQRGREIFRGLASFHVTAPGVAHQDEFPADIPAPESLPTSAEALRGATVRDAEYWSGQRNFDIRHTPSAVYTTADGARVRRQVVWLKAFEELPDDPRLHRAALAYLCDYTLLEPVLRYHGAAWADPGVVTASLDHAMWWYADGRVDDWIALVQESPVAGGGLALTKASIFTRAGVLLASVAQEGLVQLPTGPGISPARP</sequence>
<dbReference type="GO" id="GO:0047617">
    <property type="term" value="F:fatty acyl-CoA hydrolase activity"/>
    <property type="evidence" value="ECO:0007669"/>
    <property type="project" value="InterPro"/>
</dbReference>
<keyword evidence="2" id="KW-0378">Hydrolase</keyword>
<comment type="caution">
    <text evidence="5">The sequence shown here is derived from an EMBL/GenBank/DDBJ whole genome shotgun (WGS) entry which is preliminary data.</text>
</comment>
<comment type="similarity">
    <text evidence="1">Belongs to the C/M/P thioester hydrolase family.</text>
</comment>